<organism evidence="2 3">
    <name type="scientific">Microcystis aeruginosa Sj</name>
    <dbReference type="NCBI Taxonomy" id="1979544"/>
    <lineage>
        <taxon>Bacteria</taxon>
        <taxon>Bacillati</taxon>
        <taxon>Cyanobacteriota</taxon>
        <taxon>Cyanophyceae</taxon>
        <taxon>Oscillatoriophycideae</taxon>
        <taxon>Chroococcales</taxon>
        <taxon>Microcystaceae</taxon>
        <taxon>Microcystis</taxon>
    </lineage>
</organism>
<feature type="transmembrane region" description="Helical" evidence="1">
    <location>
        <begin position="62"/>
        <end position="86"/>
    </location>
</feature>
<sequence length="95" mass="10129">MTKSGDRGKNLSFCSGVKACHFSKGIQAASGERSAPLGSLNPVEESKAIPVPLLSDQLNNCWVILPLLLPVFPPVGGIIIKSPFALRSKRKSRLS</sequence>
<dbReference type="Proteomes" id="UP000248272">
    <property type="component" value="Unassembled WGS sequence"/>
</dbReference>
<comment type="caution">
    <text evidence="2">The sequence shown here is derived from an EMBL/GenBank/DDBJ whole genome shotgun (WGS) entry which is preliminary data.</text>
</comment>
<reference evidence="2 3" key="1">
    <citation type="journal article" date="2018" name="Front. Microbiol.">
        <title>Adaptation of the Freshwater Bloom-Forming Cyanobacterium Microcystis aeruginosa to Brackish Water Is Driven by Recent Horizontal Transfer of Sucrose Genes.</title>
        <authorList>
            <person name="Tanabe Y."/>
            <person name="Hodoki Y."/>
            <person name="Sano T."/>
            <person name="Tada K."/>
            <person name="Watanabe M.M."/>
        </authorList>
    </citation>
    <scope>NUCLEOTIDE SEQUENCE [LARGE SCALE GENOMIC DNA]</scope>
    <source>
        <strain evidence="2 3">Sj</strain>
    </source>
</reference>
<evidence type="ECO:0000256" key="1">
    <source>
        <dbReference type="SAM" id="Phobius"/>
    </source>
</evidence>
<keyword evidence="1" id="KW-1133">Transmembrane helix</keyword>
<accession>A0A2Z6UMV1</accession>
<name>A0A2Z6UMV1_MICAE</name>
<evidence type="ECO:0000313" key="3">
    <source>
        <dbReference type="Proteomes" id="UP000248272"/>
    </source>
</evidence>
<keyword evidence="1" id="KW-0472">Membrane</keyword>
<gene>
    <name evidence="2" type="ORF">MSj_02533</name>
</gene>
<evidence type="ECO:0000313" key="2">
    <source>
        <dbReference type="EMBL" id="GBL11035.1"/>
    </source>
</evidence>
<protein>
    <submittedName>
        <fullName evidence="2">Uncharacterized protein</fullName>
    </submittedName>
</protein>
<keyword evidence="1" id="KW-0812">Transmembrane</keyword>
<dbReference type="AlphaFoldDB" id="A0A2Z6UMV1"/>
<proteinExistence type="predicted"/>
<dbReference type="EMBL" id="BDSG01000058">
    <property type="protein sequence ID" value="GBL11035.1"/>
    <property type="molecule type" value="Genomic_DNA"/>
</dbReference>